<dbReference type="STRING" id="314230.DSM3645_29062"/>
<dbReference type="InterPro" id="IPR006311">
    <property type="entry name" value="TAT_signal"/>
</dbReference>
<organism evidence="1 2">
    <name type="scientific">Blastopirellula marina DSM 3645</name>
    <dbReference type="NCBI Taxonomy" id="314230"/>
    <lineage>
        <taxon>Bacteria</taxon>
        <taxon>Pseudomonadati</taxon>
        <taxon>Planctomycetota</taxon>
        <taxon>Planctomycetia</taxon>
        <taxon>Pirellulales</taxon>
        <taxon>Pirellulaceae</taxon>
        <taxon>Blastopirellula</taxon>
    </lineage>
</organism>
<dbReference type="PROSITE" id="PS51318">
    <property type="entry name" value="TAT"/>
    <property type="match status" value="1"/>
</dbReference>
<dbReference type="Pfam" id="PF07586">
    <property type="entry name" value="HXXSHH"/>
    <property type="match status" value="1"/>
</dbReference>
<accession>A3ZPN4</accession>
<dbReference type="RefSeq" id="WP_002653703.1">
    <property type="nucleotide sequence ID" value="NZ_CH672376.1"/>
</dbReference>
<dbReference type="EMBL" id="AANZ01000004">
    <property type="protein sequence ID" value="EAQ81712.1"/>
    <property type="molecule type" value="Genomic_DNA"/>
</dbReference>
<name>A3ZPN4_9BACT</name>
<proteinExistence type="predicted"/>
<dbReference type="HOGENOM" id="CLU_044709_0_0_0"/>
<dbReference type="OrthoDB" id="9146593at2"/>
<dbReference type="Proteomes" id="UP000004358">
    <property type="component" value="Unassembled WGS sequence"/>
</dbReference>
<dbReference type="eggNOG" id="COG2960">
    <property type="taxonomic scope" value="Bacteria"/>
</dbReference>
<gene>
    <name evidence="1" type="ORF">DSM3645_29062</name>
</gene>
<comment type="caution">
    <text evidence="1">The sequence shown here is derived from an EMBL/GenBank/DDBJ whole genome shotgun (WGS) entry which is preliminary data.</text>
</comment>
<dbReference type="AlphaFoldDB" id="A3ZPN4"/>
<sequence>MFPTNNVSRRQVLRSATAVIALPLLESFGFRRYARAAAAAAPPKRLVFLGFGWGVTEESWYPGKNTPGADYVLPAGLRPLERHKADFSIVQGLRNKFSVEGHAGSTWWLTGANPYAQAGQSYCNTISADQVAADEFGRYTRFASLPLNHSEINDQSGHGPGLSLAWDASGKPIGGENGPLAAYHRMFSKDSVPLEQRQQLIAQKRSVLDTVLENARSLKRGLGQNDNEKLDEYFDSIRNIETRLSKDEKWLDRPRPDAPLGEPNSTLSGRDEIKVMYDLIVAAFQTDSTRVITYRQPVATLLKSLGNSTAPHDMSHYHSTRGEKLVCSQLRDQTQSALLAGLIDKLKATQETDGSSLFDHIALAYGSNIRTGHDLTNCPTIVTGRGAGVKLGENIVVAKDTPLCNAWLTMLQGIGVPAERHGDSTGVIPELQS</sequence>
<evidence type="ECO:0000313" key="1">
    <source>
        <dbReference type="EMBL" id="EAQ81712.1"/>
    </source>
</evidence>
<dbReference type="InterPro" id="IPR011447">
    <property type="entry name" value="DUF1552"/>
</dbReference>
<protein>
    <recommendedName>
        <fullName evidence="3">DUF1552 domain-containing protein</fullName>
    </recommendedName>
</protein>
<evidence type="ECO:0000313" key="2">
    <source>
        <dbReference type="Proteomes" id="UP000004358"/>
    </source>
</evidence>
<reference evidence="1 2" key="1">
    <citation type="submission" date="2006-02" db="EMBL/GenBank/DDBJ databases">
        <authorList>
            <person name="Amann R."/>
            <person name="Ferriera S."/>
            <person name="Johnson J."/>
            <person name="Kravitz S."/>
            <person name="Halpern A."/>
            <person name="Remington K."/>
            <person name="Beeson K."/>
            <person name="Tran B."/>
            <person name="Rogers Y.-H."/>
            <person name="Friedman R."/>
            <person name="Venter J.C."/>
        </authorList>
    </citation>
    <scope>NUCLEOTIDE SEQUENCE [LARGE SCALE GENOMIC DNA]</scope>
    <source>
        <strain evidence="1 2">DSM 3645</strain>
    </source>
</reference>
<evidence type="ECO:0008006" key="3">
    <source>
        <dbReference type="Google" id="ProtNLM"/>
    </source>
</evidence>